<sequence>MGGGAFVTKNTYLNRFIVLVITTLLFTSSLKAPSSSSSLSFSPSRSSPPSASLIITVHVFLFLSVGPSGRRWAKFYELLAISVMVLSIFKKRNGTTLRSCDDINPPRGGEYHDLPTPEHQVQHNSSADEFSVVVYGGERSTGVQRSSSSPEQHTQGMGVRIKSPLNWDPVNSGLLASASPHDWTIQVIYVPLKGQGLTNTDVSHSRPLTNLL</sequence>
<dbReference type="AlphaFoldDB" id="A0A8J5MTT0"/>
<name>A0A8J5MTT0_HOMAM</name>
<feature type="compositionally biased region" description="Polar residues" evidence="1">
    <location>
        <begin position="141"/>
        <end position="155"/>
    </location>
</feature>
<proteinExistence type="predicted"/>
<feature type="transmembrane region" description="Helical" evidence="2">
    <location>
        <begin position="12"/>
        <end position="30"/>
    </location>
</feature>
<feature type="transmembrane region" description="Helical" evidence="2">
    <location>
        <begin position="50"/>
        <end position="66"/>
    </location>
</feature>
<dbReference type="Proteomes" id="UP000747542">
    <property type="component" value="Unassembled WGS sequence"/>
</dbReference>
<keyword evidence="2" id="KW-1133">Transmembrane helix</keyword>
<accession>A0A8J5MTT0</accession>
<dbReference type="EMBL" id="JAHLQT010026447">
    <property type="protein sequence ID" value="KAG7163763.1"/>
    <property type="molecule type" value="Genomic_DNA"/>
</dbReference>
<keyword evidence="2" id="KW-0472">Membrane</keyword>
<comment type="caution">
    <text evidence="3">The sequence shown here is derived from an EMBL/GenBank/DDBJ whole genome shotgun (WGS) entry which is preliminary data.</text>
</comment>
<feature type="region of interest" description="Disordered" evidence="1">
    <location>
        <begin position="141"/>
        <end position="162"/>
    </location>
</feature>
<protein>
    <submittedName>
        <fullName evidence="3">Uncharacterized protein</fullName>
    </submittedName>
</protein>
<keyword evidence="4" id="KW-1185">Reference proteome</keyword>
<evidence type="ECO:0000313" key="4">
    <source>
        <dbReference type="Proteomes" id="UP000747542"/>
    </source>
</evidence>
<evidence type="ECO:0000256" key="2">
    <source>
        <dbReference type="SAM" id="Phobius"/>
    </source>
</evidence>
<gene>
    <name evidence="3" type="ORF">Hamer_G003011</name>
</gene>
<evidence type="ECO:0000313" key="3">
    <source>
        <dbReference type="EMBL" id="KAG7163763.1"/>
    </source>
</evidence>
<organism evidence="3 4">
    <name type="scientific">Homarus americanus</name>
    <name type="common">American lobster</name>
    <dbReference type="NCBI Taxonomy" id="6706"/>
    <lineage>
        <taxon>Eukaryota</taxon>
        <taxon>Metazoa</taxon>
        <taxon>Ecdysozoa</taxon>
        <taxon>Arthropoda</taxon>
        <taxon>Crustacea</taxon>
        <taxon>Multicrustacea</taxon>
        <taxon>Malacostraca</taxon>
        <taxon>Eumalacostraca</taxon>
        <taxon>Eucarida</taxon>
        <taxon>Decapoda</taxon>
        <taxon>Pleocyemata</taxon>
        <taxon>Astacidea</taxon>
        <taxon>Nephropoidea</taxon>
        <taxon>Nephropidae</taxon>
        <taxon>Homarus</taxon>
    </lineage>
</organism>
<keyword evidence="2" id="KW-0812">Transmembrane</keyword>
<reference evidence="3" key="1">
    <citation type="journal article" date="2021" name="Sci. Adv.">
        <title>The American lobster genome reveals insights on longevity, neural, and immune adaptations.</title>
        <authorList>
            <person name="Polinski J.M."/>
            <person name="Zimin A.V."/>
            <person name="Clark K.F."/>
            <person name="Kohn A.B."/>
            <person name="Sadowski N."/>
            <person name="Timp W."/>
            <person name="Ptitsyn A."/>
            <person name="Khanna P."/>
            <person name="Romanova D.Y."/>
            <person name="Williams P."/>
            <person name="Greenwood S.J."/>
            <person name="Moroz L.L."/>
            <person name="Walt D.R."/>
            <person name="Bodnar A.G."/>
        </authorList>
    </citation>
    <scope>NUCLEOTIDE SEQUENCE</scope>
    <source>
        <strain evidence="3">GMGI-L3</strain>
    </source>
</reference>
<evidence type="ECO:0000256" key="1">
    <source>
        <dbReference type="SAM" id="MobiDB-lite"/>
    </source>
</evidence>